<evidence type="ECO:0000256" key="3">
    <source>
        <dbReference type="ARBA" id="ARBA00022801"/>
    </source>
</evidence>
<dbReference type="PANTHER" id="PTHR42978:SF5">
    <property type="entry name" value="METALLO-BETA-LACTAMASE DOMAIN-CONTAINING PROTEIN"/>
    <property type="match status" value="1"/>
</dbReference>
<evidence type="ECO:0000256" key="5">
    <source>
        <dbReference type="SAM" id="SignalP"/>
    </source>
</evidence>
<protein>
    <recommendedName>
        <fullName evidence="6">Metallo-beta-lactamase domain-containing protein</fullName>
    </recommendedName>
</protein>
<keyword evidence="4" id="KW-0862">Zinc</keyword>
<dbReference type="Pfam" id="PF00753">
    <property type="entry name" value="Lactamase_B"/>
    <property type="match status" value="1"/>
</dbReference>
<dbReference type="PANTHER" id="PTHR42978">
    <property type="entry name" value="QUORUM-QUENCHING LACTONASE YTNP-RELATED-RELATED"/>
    <property type="match status" value="1"/>
</dbReference>
<feature type="chain" id="PRO_5020726081" description="Metallo-beta-lactamase domain-containing protein" evidence="5">
    <location>
        <begin position="21"/>
        <end position="779"/>
    </location>
</feature>
<evidence type="ECO:0000313" key="8">
    <source>
        <dbReference type="Proteomes" id="UP000309340"/>
    </source>
</evidence>
<reference evidence="7 8" key="1">
    <citation type="submission" date="2017-03" db="EMBL/GenBank/DDBJ databases">
        <title>Genomes of endolithic fungi from Antarctica.</title>
        <authorList>
            <person name="Coleine C."/>
            <person name="Masonjones S."/>
            <person name="Stajich J.E."/>
        </authorList>
    </citation>
    <scope>NUCLEOTIDE SEQUENCE [LARGE SCALE GENOMIC DNA]</scope>
    <source>
        <strain evidence="7 8">CCFEE 5184</strain>
    </source>
</reference>
<dbReference type="InterPro" id="IPR051013">
    <property type="entry name" value="MBL_superfamily_lactonases"/>
</dbReference>
<comment type="similarity">
    <text evidence="1">Belongs to the metallo-beta-lactamase superfamily.</text>
</comment>
<evidence type="ECO:0000259" key="6">
    <source>
        <dbReference type="Pfam" id="PF00753"/>
    </source>
</evidence>
<accession>A0A4U0Y3V9</accession>
<feature type="signal peptide" evidence="5">
    <location>
        <begin position="1"/>
        <end position="20"/>
    </location>
</feature>
<dbReference type="InterPro" id="IPR036866">
    <property type="entry name" value="RibonucZ/Hydroxyglut_hydro"/>
</dbReference>
<dbReference type="EMBL" id="NAJQ01000023">
    <property type="protein sequence ID" value="TKA82853.1"/>
    <property type="molecule type" value="Genomic_DNA"/>
</dbReference>
<gene>
    <name evidence="7" type="ORF">B0A55_00966</name>
</gene>
<sequence>MLPILATTTALLFFAGSALAQDCESYGDDFQNGGSYFQNSLSSDPFTALQEFEGCQNDTANNVLVDPSGDQSQCSNTPLLPDDTPQLITCTDWPKDKLYNGSWSLLIISNNGNGDPIAYERDFSLSVGPQQTTTVTATATITNQITPVVNVTQTSTSTYTTTVPSSTSTIRASVSPTTVTPAPSVTRVTKGLITLTQVVQTVQVSSTAKTVPASCVVPKTTRVKDPVAQIVPTVLGELDSVASGIIHGLQGSVGNIAGGLIGLGSIGKRSSVSAEYKRAVLEGRTPSDELKRAFVEDRNERMAKILHKRAPDQPTITVTASNVATSTNSQVAATTTQTVTVFVSQTSTLTSGVATVGAAGQRSTVTDAASTHTITVNAPIAIATSTQTKHTTITNTVTTTSAGAAQSCATAATPPDLNIPPSQHTVNVSIIDTTGVVGDMPASLFMTPAIPGFDSLQAPCYSFLIKHRNADKPSKYDHLLFDLGIRKDFENGPKVVVDQQKQVKYSVKVEKNVVDIIREHGDDPAKIGGIIWSHYHFDHIGDPSTFPSSTDLIVGPGFKARFVPGYPSVPDSPVPESAWKDRHLREIDFEAEGQGSRIGGYKAFDFYGDGSFYLIDSPGHATGHVCGLARTSANPPEFIIMGGDIAHHGGEFRPTKWLPLPDDIQPSPLVAPYAKAASVCPGSLFEAIHPKGSSTEPYMLPNGPIHDNAESAVESLDKFTEFDAQENVFAMIAHDESLLDVVEFYPKPANGWLEKGWKEQGRWRFLKDFDTAVETKETT</sequence>
<keyword evidence="8" id="KW-1185">Reference proteome</keyword>
<proteinExistence type="inferred from homology"/>
<dbReference type="Proteomes" id="UP000309340">
    <property type="component" value="Unassembled WGS sequence"/>
</dbReference>
<feature type="domain" description="Metallo-beta-lactamase" evidence="6">
    <location>
        <begin position="511"/>
        <end position="545"/>
    </location>
</feature>
<dbReference type="SUPFAM" id="SSF56281">
    <property type="entry name" value="Metallo-hydrolase/oxidoreductase"/>
    <property type="match status" value="1"/>
</dbReference>
<keyword evidence="3" id="KW-0378">Hydrolase</keyword>
<dbReference type="AlphaFoldDB" id="A0A4U0Y3V9"/>
<evidence type="ECO:0000256" key="1">
    <source>
        <dbReference type="ARBA" id="ARBA00007749"/>
    </source>
</evidence>
<dbReference type="STRING" id="329884.A0A4U0Y3V9"/>
<dbReference type="GO" id="GO:0016787">
    <property type="term" value="F:hydrolase activity"/>
    <property type="evidence" value="ECO:0007669"/>
    <property type="project" value="UniProtKB-KW"/>
</dbReference>
<dbReference type="Gene3D" id="3.60.15.10">
    <property type="entry name" value="Ribonuclease Z/Hydroxyacylglutathione hydrolase-like"/>
    <property type="match status" value="1"/>
</dbReference>
<keyword evidence="5" id="KW-0732">Signal</keyword>
<dbReference type="OrthoDB" id="10250730at2759"/>
<dbReference type="CDD" id="cd07730">
    <property type="entry name" value="metallo-hydrolase-like_MBL-fold"/>
    <property type="match status" value="1"/>
</dbReference>
<evidence type="ECO:0000256" key="2">
    <source>
        <dbReference type="ARBA" id="ARBA00022723"/>
    </source>
</evidence>
<organism evidence="7 8">
    <name type="scientific">Friedmanniomyces simplex</name>
    <dbReference type="NCBI Taxonomy" id="329884"/>
    <lineage>
        <taxon>Eukaryota</taxon>
        <taxon>Fungi</taxon>
        <taxon>Dikarya</taxon>
        <taxon>Ascomycota</taxon>
        <taxon>Pezizomycotina</taxon>
        <taxon>Dothideomycetes</taxon>
        <taxon>Dothideomycetidae</taxon>
        <taxon>Mycosphaerellales</taxon>
        <taxon>Teratosphaeriaceae</taxon>
        <taxon>Friedmanniomyces</taxon>
    </lineage>
</organism>
<comment type="caution">
    <text evidence="7">The sequence shown here is derived from an EMBL/GenBank/DDBJ whole genome shotgun (WGS) entry which is preliminary data.</text>
</comment>
<dbReference type="InterPro" id="IPR001279">
    <property type="entry name" value="Metallo-B-lactamas"/>
</dbReference>
<keyword evidence="2" id="KW-0479">Metal-binding</keyword>
<name>A0A4U0Y3V9_9PEZI</name>
<evidence type="ECO:0000313" key="7">
    <source>
        <dbReference type="EMBL" id="TKA82853.1"/>
    </source>
</evidence>
<evidence type="ECO:0000256" key="4">
    <source>
        <dbReference type="ARBA" id="ARBA00022833"/>
    </source>
</evidence>
<dbReference type="GO" id="GO:0046872">
    <property type="term" value="F:metal ion binding"/>
    <property type="evidence" value="ECO:0007669"/>
    <property type="project" value="UniProtKB-KW"/>
</dbReference>